<dbReference type="HOGENOM" id="CLU_027799_2_0_7"/>
<dbReference type="OrthoDB" id="9774475at2"/>
<protein>
    <submittedName>
        <fullName evidence="2">Putative sulfurtransferase DndC</fullName>
    </submittedName>
</protein>
<dbReference type="PANTHER" id="PTHR43196">
    <property type="entry name" value="SULFATE ADENYLYLTRANSFERASE SUBUNIT 2"/>
    <property type="match status" value="1"/>
</dbReference>
<evidence type="ECO:0000313" key="3">
    <source>
        <dbReference type="Proteomes" id="UP000006176"/>
    </source>
</evidence>
<dbReference type="InterPro" id="IPR002500">
    <property type="entry name" value="PAPS_reduct_dom"/>
</dbReference>
<proteinExistence type="predicted"/>
<dbReference type="InterPro" id="IPR017598">
    <property type="entry name" value="SulphurTrfase_DndC"/>
</dbReference>
<dbReference type="KEGG" id="sba:Sulba_0841"/>
<keyword evidence="2" id="KW-0808">Transferase</keyword>
<dbReference type="Proteomes" id="UP000006176">
    <property type="component" value="Chromosome"/>
</dbReference>
<dbReference type="RefSeq" id="WP_014769023.1">
    <property type="nucleotide sequence ID" value="NC_018002.1"/>
</dbReference>
<dbReference type="AlphaFoldDB" id="I3XW19"/>
<keyword evidence="3" id="KW-1185">Reference proteome</keyword>
<dbReference type="InterPro" id="IPR050128">
    <property type="entry name" value="Sulfate_adenylyltrnsfr_sub2"/>
</dbReference>
<gene>
    <name evidence="2" type="ordered locus">Sulba_0841</name>
</gene>
<accession>I3XW19</accession>
<evidence type="ECO:0000313" key="2">
    <source>
        <dbReference type="EMBL" id="AFL68143.1"/>
    </source>
</evidence>
<dbReference type="InterPro" id="IPR014729">
    <property type="entry name" value="Rossmann-like_a/b/a_fold"/>
</dbReference>
<reference evidence="2 3" key="1">
    <citation type="submission" date="2012-06" db="EMBL/GenBank/DDBJ databases">
        <title>Complete sequence of Sulfurospirillum barnesii SES-3.</title>
        <authorList>
            <consortium name="US DOE Joint Genome Institute"/>
            <person name="Lucas S."/>
            <person name="Han J."/>
            <person name="Lapidus A."/>
            <person name="Cheng J.-F."/>
            <person name="Goodwin L."/>
            <person name="Pitluck S."/>
            <person name="Peters L."/>
            <person name="Ovchinnikova G."/>
            <person name="Lu M."/>
            <person name="Detter J.C."/>
            <person name="Han C."/>
            <person name="Tapia R."/>
            <person name="Land M."/>
            <person name="Hauser L."/>
            <person name="Kyrpides N."/>
            <person name="Ivanova N."/>
            <person name="Pagani I."/>
            <person name="Stolz J."/>
            <person name="Arkin A."/>
            <person name="Dehal P."/>
            <person name="Oremland R."/>
            <person name="Saltikov C."/>
            <person name="Basu P."/>
            <person name="Hollibaugh J."/>
            <person name="Newman D."/>
            <person name="Stolyar S."/>
            <person name="Hazen T."/>
            <person name="Woyke T."/>
        </authorList>
    </citation>
    <scope>NUCLEOTIDE SEQUENCE [LARGE SCALE GENOMIC DNA]</scope>
    <source>
        <strain evidence="3">ATCC 700032 / DSM 10660 / SES-3</strain>
    </source>
</reference>
<dbReference type="STRING" id="760154.Sulba_0841"/>
<dbReference type="GO" id="GO:0016740">
    <property type="term" value="F:transferase activity"/>
    <property type="evidence" value="ECO:0007669"/>
    <property type="project" value="UniProtKB-KW"/>
</dbReference>
<dbReference type="eggNOG" id="COG0175">
    <property type="taxonomic scope" value="Bacteria"/>
</dbReference>
<dbReference type="Pfam" id="PF01507">
    <property type="entry name" value="PAPS_reduct"/>
    <property type="match status" value="1"/>
</dbReference>
<evidence type="ECO:0000259" key="1">
    <source>
        <dbReference type="Pfam" id="PF01507"/>
    </source>
</evidence>
<dbReference type="Gene3D" id="3.40.50.620">
    <property type="entry name" value="HUPs"/>
    <property type="match status" value="1"/>
</dbReference>
<name>I3XW19_SULBS</name>
<sequence>MKIDEKIQKTIEELKEQYFADDRPWVVTYSGGKDSTTVLHLVISMIQMLHNEGKDHKHVYVVSSDTTVEMPIIENYTNTRLNQIKKFADETDLKLSCHKLEPKMEESFWTLMLGLGYPAPTSSFRWCTERLKINPATEFLKGLVNKHQSILMLLGVRADESQARAASIEGRVLNHRGLSVHDSIPNAYVLSPIKYWSNEEVWTYLGQNPFPWGDHSYMMSLYDKGSGEGDCNIALNPDSPSCGKTRFGCWVCTVVEKDRSMEGMLRNGEEWMLPLWEYREKLYNYRNDPEKRDTRRRDGSTGAGPFLPVVRRELLEDLLQVEKQVNINYHSMKKNAMDYNPHEKIELIKDDEIMLIQKNWNKDGDISNNAYRIAQKFTRLNDQAITTDLREELETFAEENFNIDLFERIYEIEAYRKNISNRYAIVNDIEKKVVDFYKGEFRETN</sequence>
<dbReference type="EMBL" id="CP003333">
    <property type="protein sequence ID" value="AFL68143.1"/>
    <property type="molecule type" value="Genomic_DNA"/>
</dbReference>
<feature type="domain" description="Phosphoadenosine phosphosulphate reductase" evidence="1">
    <location>
        <begin position="26"/>
        <end position="254"/>
    </location>
</feature>
<dbReference type="NCBIfam" id="TIGR03183">
    <property type="entry name" value="DNA_S_dndC"/>
    <property type="match status" value="1"/>
</dbReference>
<dbReference type="SUPFAM" id="SSF52402">
    <property type="entry name" value="Adenine nucleotide alpha hydrolases-like"/>
    <property type="match status" value="1"/>
</dbReference>
<dbReference type="PANTHER" id="PTHR43196:SF2">
    <property type="entry name" value="PHOSPHOADENOSINE PHOSPHOSULFATE REDUCTASE"/>
    <property type="match status" value="1"/>
</dbReference>
<organism evidence="2 3">
    <name type="scientific">Sulfurospirillum barnesii (strain ATCC 700032 / DSM 10660 / SES-3)</name>
    <dbReference type="NCBI Taxonomy" id="760154"/>
    <lineage>
        <taxon>Bacteria</taxon>
        <taxon>Pseudomonadati</taxon>
        <taxon>Campylobacterota</taxon>
        <taxon>Epsilonproteobacteria</taxon>
        <taxon>Campylobacterales</taxon>
        <taxon>Sulfurospirillaceae</taxon>
        <taxon>Sulfurospirillum</taxon>
    </lineage>
</organism>
<dbReference type="PATRIC" id="fig|760154.4.peg.842"/>